<evidence type="ECO:0000256" key="2">
    <source>
        <dbReference type="ARBA" id="ARBA00008882"/>
    </source>
</evidence>
<dbReference type="GO" id="GO:0065002">
    <property type="term" value="P:intracellular protein transmembrane transport"/>
    <property type="evidence" value="ECO:0007669"/>
    <property type="project" value="TreeGrafter"/>
</dbReference>
<protein>
    <submittedName>
        <fullName evidence="8">SecY-independent transporter protein</fullName>
    </submittedName>
</protein>
<dbReference type="Proteomes" id="UP000007264">
    <property type="component" value="Mitochondrion"/>
</dbReference>
<evidence type="ECO:0000256" key="1">
    <source>
        <dbReference type="ARBA" id="ARBA00004141"/>
    </source>
</evidence>
<sequence>MFESPPSKDHHLLAGGFTPKREESSTRKPSFLYYHWLEARDRTSYLVFSFAITFSICYIHSLELIFFYVKPFLSFERSFIFTELTEALYVTLEICIITTLCVVFPLFCYQAWGFFVPSLYNLERRGWSLFLLISTLLSLLALLSVYALILPCIAAVLLQFEIKSQILTIQLEARIDSYVDWSSKVFLAVLLYGQLPLLSYMGFCLGFLSPDLLIRRRRVLLALSMVTAALLSPPDLFTQWLVTVFILFWIEAIIWLGMVFKRREALATQGGHI</sequence>
<keyword evidence="3 7" id="KW-0812">Transmembrane</keyword>
<evidence type="ECO:0000256" key="3">
    <source>
        <dbReference type="ARBA" id="ARBA00022692"/>
    </source>
</evidence>
<comment type="subcellular location">
    <subcellularLocation>
        <location evidence="1">Membrane</location>
        <topology evidence="1">Multi-pass membrane protein</topology>
    </subcellularLocation>
</comment>
<comment type="similarity">
    <text evidence="2">Belongs to the TatC family.</text>
</comment>
<evidence type="ECO:0000256" key="4">
    <source>
        <dbReference type="ARBA" id="ARBA00022989"/>
    </source>
</evidence>
<dbReference type="GeneID" id="10358529"/>
<dbReference type="STRING" id="574566.F1DPM7"/>
<dbReference type="Pfam" id="PF00902">
    <property type="entry name" value="TatC"/>
    <property type="match status" value="1"/>
</dbReference>
<keyword evidence="9" id="KW-1185">Reference proteome</keyword>
<gene>
    <name evidence="8" type="primary">tatC</name>
</gene>
<organism evidence="8 9">
    <name type="scientific">Coccomyxa subellipsoidea (strain C-169)</name>
    <name type="common">Green microalga</name>
    <dbReference type="NCBI Taxonomy" id="574566"/>
    <lineage>
        <taxon>Eukaryota</taxon>
        <taxon>Viridiplantae</taxon>
        <taxon>Chlorophyta</taxon>
        <taxon>core chlorophytes</taxon>
        <taxon>Trebouxiophyceae</taxon>
        <taxon>Trebouxiophyceae incertae sedis</taxon>
        <taxon>Coccomyxaceae</taxon>
        <taxon>Coccomyxa</taxon>
        <taxon>Coccomyxa subellipsoidea</taxon>
    </lineage>
</organism>
<dbReference type="PANTHER" id="PTHR30371:SF0">
    <property type="entry name" value="SEC-INDEPENDENT PROTEIN TRANSLOCASE PROTEIN TATC, CHLOROPLASTIC-RELATED"/>
    <property type="match status" value="1"/>
</dbReference>
<dbReference type="PRINTS" id="PR01840">
    <property type="entry name" value="TATCFAMILY"/>
</dbReference>
<feature type="transmembrane region" description="Helical" evidence="7">
    <location>
        <begin position="45"/>
        <end position="68"/>
    </location>
</feature>
<dbReference type="GO" id="GO:0043953">
    <property type="term" value="P:protein transport by the Tat complex"/>
    <property type="evidence" value="ECO:0007669"/>
    <property type="project" value="TreeGrafter"/>
</dbReference>
<dbReference type="EMBL" id="HQ874522">
    <property type="protein sequence ID" value="ADY75467.1"/>
    <property type="molecule type" value="Genomic_DNA"/>
</dbReference>
<dbReference type="GO" id="GO:0033281">
    <property type="term" value="C:TAT protein transport complex"/>
    <property type="evidence" value="ECO:0007669"/>
    <property type="project" value="TreeGrafter"/>
</dbReference>
<name>F1DPM7_COCSC</name>
<dbReference type="PANTHER" id="PTHR30371">
    <property type="entry name" value="SEC-INDEPENDENT PROTEIN TRANSLOCASE PROTEIN TATC"/>
    <property type="match status" value="1"/>
</dbReference>
<feature type="transmembrane region" description="Helical" evidence="7">
    <location>
        <begin position="88"/>
        <end position="109"/>
    </location>
</feature>
<geneLocation type="mitochondrion" evidence="8"/>
<proteinExistence type="inferred from homology"/>
<dbReference type="InterPro" id="IPR002033">
    <property type="entry name" value="TatC"/>
</dbReference>
<feature type="transmembrane region" description="Helical" evidence="7">
    <location>
        <begin position="185"/>
        <end position="207"/>
    </location>
</feature>
<feature type="transmembrane region" description="Helical" evidence="7">
    <location>
        <begin position="240"/>
        <end position="260"/>
    </location>
</feature>
<accession>F1DPM7</accession>
<evidence type="ECO:0000256" key="6">
    <source>
        <dbReference type="SAM" id="MobiDB-lite"/>
    </source>
</evidence>
<dbReference type="KEGG" id="csl:CospCoM_p20"/>
<feature type="compositionally biased region" description="Basic and acidic residues" evidence="6">
    <location>
        <begin position="1"/>
        <end position="12"/>
    </location>
</feature>
<evidence type="ECO:0000256" key="5">
    <source>
        <dbReference type="ARBA" id="ARBA00023136"/>
    </source>
</evidence>
<keyword evidence="5 7" id="KW-0472">Membrane</keyword>
<feature type="transmembrane region" description="Helical" evidence="7">
    <location>
        <begin position="219"/>
        <end position="234"/>
    </location>
</feature>
<evidence type="ECO:0000313" key="9">
    <source>
        <dbReference type="Proteomes" id="UP000007264"/>
    </source>
</evidence>
<feature type="transmembrane region" description="Helical" evidence="7">
    <location>
        <begin position="129"/>
        <end position="158"/>
    </location>
</feature>
<feature type="region of interest" description="Disordered" evidence="6">
    <location>
        <begin position="1"/>
        <end position="24"/>
    </location>
</feature>
<dbReference type="AlphaFoldDB" id="F1DPM7"/>
<evidence type="ECO:0000256" key="7">
    <source>
        <dbReference type="SAM" id="Phobius"/>
    </source>
</evidence>
<evidence type="ECO:0000313" key="8">
    <source>
        <dbReference type="EMBL" id="ADY75467.1"/>
    </source>
</evidence>
<keyword evidence="8" id="KW-0496">Mitochondrion</keyword>
<reference evidence="8" key="1">
    <citation type="submission" date="2011-01" db="EMBL/GenBank/DDBJ databases">
        <title>Organelle genomes of Coccomyxa sp. C-169.</title>
        <authorList>
            <person name="Smith D.R."/>
            <person name="Yamada T."/>
            <person name="Grigoriev I.V."/>
            <person name="Van Etten J.L."/>
        </authorList>
    </citation>
    <scope>NUCLEOTIDE SEQUENCE [LARGE SCALE GENOMIC DNA]</scope>
</reference>
<dbReference type="RefSeq" id="YP_004339025.1">
    <property type="nucleotide sequence ID" value="NC_015316.1"/>
</dbReference>
<dbReference type="GO" id="GO:0009977">
    <property type="term" value="F:proton motive force dependent protein transmembrane transporter activity"/>
    <property type="evidence" value="ECO:0007669"/>
    <property type="project" value="TreeGrafter"/>
</dbReference>
<keyword evidence="4 7" id="KW-1133">Transmembrane helix</keyword>